<evidence type="ECO:0000256" key="1">
    <source>
        <dbReference type="ARBA" id="ARBA00004571"/>
    </source>
</evidence>
<keyword evidence="4" id="KW-0812">Transmembrane</keyword>
<name>A0A0B5B7L5_9BACT</name>
<evidence type="ECO:0000256" key="7">
    <source>
        <dbReference type="ARBA" id="ARBA00023114"/>
    </source>
</evidence>
<dbReference type="Gene3D" id="3.30.1330.60">
    <property type="entry name" value="OmpA-like domain"/>
    <property type="match status" value="2"/>
</dbReference>
<accession>A0A0B5B7L5</accession>
<dbReference type="OrthoDB" id="5482786at2"/>
<evidence type="ECO:0000256" key="8">
    <source>
        <dbReference type="ARBA" id="ARBA00023136"/>
    </source>
</evidence>
<dbReference type="InterPro" id="IPR027385">
    <property type="entry name" value="Beta-barrel_OMP"/>
</dbReference>
<keyword evidence="9" id="KW-0998">Cell outer membrane</keyword>
<keyword evidence="6" id="KW-0406">Ion transport</keyword>
<keyword evidence="3" id="KW-1134">Transmembrane beta strand</keyword>
<feature type="signal peptide" evidence="11">
    <location>
        <begin position="1"/>
        <end position="21"/>
    </location>
</feature>
<evidence type="ECO:0000256" key="5">
    <source>
        <dbReference type="ARBA" id="ARBA00022729"/>
    </source>
</evidence>
<sequence length="464" mass="51217">MKKMAIVCLLLLTGLATSASAEVRAGSFTVEPFVGGYTFDGIEHLRTRPIYGIRGGYNFTRNLGLEGLFHYNATELTRVGGDNDTKAYSYRLEGLYHFMPENRLVPFVALGFGGITVDYPSNLGSPYEDRTNAVFGWGGGLKYYLTDMIALRGDARHLLVTNRSTSNWEYTVGVNFQFGGEQAAPKAAVPPPAPVPAPMVEPAPAPAPPPPPAPAPAPKEMVKYCIPLKIEFDIDKADIRPQYHEEIGRVADFMKKYPTTTAVIEGHTDNVGTSEHNMELSQRRADSVVTYLVDKYGIERSRLSAKGYGYSRPVADNATEEGRQKNRRMEAVIDCALIDAEQYARLPKYLCISMNIEFDTDQAVVKPMYDEKIATVADFLKKHPTTTAVLEGHTDNVGAADYNMKLSQRRAEAVVNYLVDKFGIERSRLSAKGYGETRPVGYNTDPAGRAMNRRVDAVIDCAVE</sequence>
<evidence type="ECO:0000256" key="11">
    <source>
        <dbReference type="SAM" id="SignalP"/>
    </source>
</evidence>
<evidence type="ECO:0000256" key="9">
    <source>
        <dbReference type="ARBA" id="ARBA00023237"/>
    </source>
</evidence>
<dbReference type="GO" id="GO:0046930">
    <property type="term" value="C:pore complex"/>
    <property type="evidence" value="ECO:0007669"/>
    <property type="project" value="UniProtKB-KW"/>
</dbReference>
<dbReference type="Pfam" id="PF13505">
    <property type="entry name" value="OMP_b-brl"/>
    <property type="match status" value="1"/>
</dbReference>
<dbReference type="PRINTS" id="PR01021">
    <property type="entry name" value="OMPADOMAIN"/>
</dbReference>
<keyword evidence="2" id="KW-0813">Transport</keyword>
<evidence type="ECO:0000313" key="14">
    <source>
        <dbReference type="Proteomes" id="UP000057609"/>
    </source>
</evidence>
<dbReference type="PANTHER" id="PTHR30329:SF21">
    <property type="entry name" value="LIPOPROTEIN YIAD-RELATED"/>
    <property type="match status" value="1"/>
</dbReference>
<comment type="subcellular location">
    <subcellularLocation>
        <location evidence="1">Cell outer membrane</location>
        <topology evidence="1">Multi-pass membrane protein</topology>
    </subcellularLocation>
</comment>
<feature type="domain" description="OmpA-like" evidence="12">
    <location>
        <begin position="345"/>
        <end position="463"/>
    </location>
</feature>
<evidence type="ECO:0000256" key="4">
    <source>
        <dbReference type="ARBA" id="ARBA00022692"/>
    </source>
</evidence>
<dbReference type="Proteomes" id="UP000057609">
    <property type="component" value="Chromosome"/>
</dbReference>
<dbReference type="InterPro" id="IPR036737">
    <property type="entry name" value="OmpA-like_sf"/>
</dbReference>
<dbReference type="InterPro" id="IPR050330">
    <property type="entry name" value="Bact_OuterMem_StrucFunc"/>
</dbReference>
<proteinExistence type="predicted"/>
<keyword evidence="14" id="KW-1185">Reference proteome</keyword>
<dbReference type="GO" id="GO:0015288">
    <property type="term" value="F:porin activity"/>
    <property type="evidence" value="ECO:0007669"/>
    <property type="project" value="UniProtKB-KW"/>
</dbReference>
<evidence type="ECO:0000256" key="2">
    <source>
        <dbReference type="ARBA" id="ARBA00022448"/>
    </source>
</evidence>
<dbReference type="InterPro" id="IPR006665">
    <property type="entry name" value="OmpA-like"/>
</dbReference>
<protein>
    <submittedName>
        <fullName evidence="13">Membrane protein</fullName>
    </submittedName>
</protein>
<dbReference type="CDD" id="cd07185">
    <property type="entry name" value="OmpA_C-like"/>
    <property type="match status" value="2"/>
</dbReference>
<keyword evidence="8 10" id="KW-0472">Membrane</keyword>
<dbReference type="PANTHER" id="PTHR30329">
    <property type="entry name" value="STATOR ELEMENT OF FLAGELLAR MOTOR COMPLEX"/>
    <property type="match status" value="1"/>
</dbReference>
<keyword evidence="7" id="KW-0626">Porin</keyword>
<dbReference type="EMBL" id="CP009788">
    <property type="protein sequence ID" value="AJE02567.1"/>
    <property type="molecule type" value="Genomic_DNA"/>
</dbReference>
<evidence type="ECO:0000256" key="10">
    <source>
        <dbReference type="PROSITE-ProRule" id="PRU00473"/>
    </source>
</evidence>
<reference evidence="13 14" key="1">
    <citation type="journal article" date="2015" name="Genome Announc.">
        <title>Complete Genome of Geobacter pickeringii G13T, a Metal-Reducing Isolate from Sedimentary Kaolin Deposits.</title>
        <authorList>
            <person name="Badalamenti J.P."/>
            <person name="Bond D.R."/>
        </authorList>
    </citation>
    <scope>NUCLEOTIDE SEQUENCE [LARGE SCALE GENOMIC DNA]</scope>
    <source>
        <strain evidence="13 14">G13</strain>
    </source>
</reference>
<dbReference type="GO" id="GO:0006811">
    <property type="term" value="P:monoatomic ion transport"/>
    <property type="evidence" value="ECO:0007669"/>
    <property type="project" value="UniProtKB-KW"/>
</dbReference>
<dbReference type="SUPFAM" id="SSF103088">
    <property type="entry name" value="OmpA-like"/>
    <property type="match status" value="2"/>
</dbReference>
<dbReference type="InterPro" id="IPR011250">
    <property type="entry name" value="OMP/PagP_B-barrel"/>
</dbReference>
<feature type="domain" description="OmpA-like" evidence="12">
    <location>
        <begin position="219"/>
        <end position="337"/>
    </location>
</feature>
<evidence type="ECO:0000256" key="3">
    <source>
        <dbReference type="ARBA" id="ARBA00022452"/>
    </source>
</evidence>
<dbReference type="InterPro" id="IPR006664">
    <property type="entry name" value="OMP_bac"/>
</dbReference>
<dbReference type="Pfam" id="PF00691">
    <property type="entry name" value="OmpA"/>
    <property type="match status" value="2"/>
</dbReference>
<dbReference type="PROSITE" id="PS51123">
    <property type="entry name" value="OMPA_2"/>
    <property type="match status" value="2"/>
</dbReference>
<dbReference type="GO" id="GO:0009279">
    <property type="term" value="C:cell outer membrane"/>
    <property type="evidence" value="ECO:0007669"/>
    <property type="project" value="UniProtKB-SubCell"/>
</dbReference>
<evidence type="ECO:0000259" key="12">
    <source>
        <dbReference type="PROSITE" id="PS51123"/>
    </source>
</evidence>
<gene>
    <name evidence="13" type="ORF">GPICK_03515</name>
</gene>
<feature type="chain" id="PRO_5002113523" evidence="11">
    <location>
        <begin position="22"/>
        <end position="464"/>
    </location>
</feature>
<keyword evidence="5 11" id="KW-0732">Signal</keyword>
<organism evidence="13 14">
    <name type="scientific">Geobacter pickeringii</name>
    <dbReference type="NCBI Taxonomy" id="345632"/>
    <lineage>
        <taxon>Bacteria</taxon>
        <taxon>Pseudomonadati</taxon>
        <taxon>Thermodesulfobacteriota</taxon>
        <taxon>Desulfuromonadia</taxon>
        <taxon>Geobacterales</taxon>
        <taxon>Geobacteraceae</taxon>
        <taxon>Geobacter</taxon>
    </lineage>
</organism>
<dbReference type="AlphaFoldDB" id="A0A0B5B7L5"/>
<dbReference type="KEGG" id="gpi:GPICK_03515"/>
<dbReference type="HOGENOM" id="CLU_031536_2_0_7"/>
<dbReference type="Gene3D" id="2.40.160.20">
    <property type="match status" value="1"/>
</dbReference>
<dbReference type="STRING" id="345632.GPICK_03515"/>
<dbReference type="SUPFAM" id="SSF56925">
    <property type="entry name" value="OMPA-like"/>
    <property type="match status" value="1"/>
</dbReference>
<evidence type="ECO:0000256" key="6">
    <source>
        <dbReference type="ARBA" id="ARBA00023065"/>
    </source>
</evidence>
<evidence type="ECO:0000313" key="13">
    <source>
        <dbReference type="EMBL" id="AJE02567.1"/>
    </source>
</evidence>
<dbReference type="RefSeq" id="WP_039740558.1">
    <property type="nucleotide sequence ID" value="NZ_CP009788.1"/>
</dbReference>